<dbReference type="RefSeq" id="WP_039609352.1">
    <property type="nucleotide sequence ID" value="NZ_JWIC01000005.1"/>
</dbReference>
<dbReference type="Proteomes" id="UP000031327">
    <property type="component" value="Unassembled WGS sequence"/>
</dbReference>
<protein>
    <submittedName>
        <fullName evidence="1">Uncharacterized protein</fullName>
    </submittedName>
</protein>
<comment type="caution">
    <text evidence="1">The sequence shown here is derived from an EMBL/GenBank/DDBJ whole genome shotgun (WGS) entry which is preliminary data.</text>
</comment>
<evidence type="ECO:0000313" key="2">
    <source>
        <dbReference type="Proteomes" id="UP000031327"/>
    </source>
</evidence>
<evidence type="ECO:0000313" key="1">
    <source>
        <dbReference type="EMBL" id="KID57582.1"/>
    </source>
</evidence>
<name>A0A0C1QRG2_9GAMM</name>
<gene>
    <name evidence="1" type="ORF">JF50_10400</name>
</gene>
<organism evidence="1 2">
    <name type="scientific">Pseudoalteromonas luteoviolacea</name>
    <dbReference type="NCBI Taxonomy" id="43657"/>
    <lineage>
        <taxon>Bacteria</taxon>
        <taxon>Pseudomonadati</taxon>
        <taxon>Pseudomonadota</taxon>
        <taxon>Gammaproteobacteria</taxon>
        <taxon>Alteromonadales</taxon>
        <taxon>Pseudoalteromonadaceae</taxon>
        <taxon>Pseudoalteromonas</taxon>
    </lineage>
</organism>
<dbReference type="OrthoDB" id="7559794at2"/>
<reference evidence="1 2" key="1">
    <citation type="submission" date="2014-12" db="EMBL/GenBank/DDBJ databases">
        <title>Draft Genome Sequence of Pseudoalteromonas luteoviolacea HI1.</title>
        <authorList>
            <person name="Asahina A.Y."/>
            <person name="Hadfield M.G."/>
        </authorList>
    </citation>
    <scope>NUCLEOTIDE SEQUENCE [LARGE SCALE GENOMIC DNA]</scope>
    <source>
        <strain evidence="1 2">HI1</strain>
    </source>
</reference>
<accession>A0A0C1QRG2</accession>
<sequence>MNIFIGGNPLTKKDDNTVIYTQPNFMPPLKSLESFPNIKKSDVPYFIENLYFLTMEGNGFSYFYPNTETGINLCRFEWHYEHKNNPYELRVGVSFKVLKGSLNDIGFYIVPHAHYEDLEKERDSYELEDEEYNKIIDNINYKIEQALLRVKTQPKKTFNILYYVQLESVVTDLIEVSPTMYLLPSRIVDGKVVSAVVIKEVGHSYLSAKRFSDEKANFLCAVMTLVVHGAKVTHIERYPSHITPADKHFDLTKENIDKFYPDTDTRISDSNCLTDENIEFISSLLASFDTLPNTKDKRKILNMLFSFYSAKETEGVNQTVGLVSYVACLDAIAKELFSTYRDEHGSRKALVHAIVELLCKSEEESDIDKWSKRIYNDHRSSYVHGANIRFEAFSQNMDGKNFAGLPKALPTEAKPVSKQYEYNSDYMILKKVTLAVLVSYIESVTGDSLPHVISNEEVTFKTESIPEAHVSMPNNGWMRLT</sequence>
<proteinExistence type="predicted"/>
<dbReference type="AlphaFoldDB" id="A0A0C1QRG2"/>
<dbReference type="EMBL" id="JWIC01000005">
    <property type="protein sequence ID" value="KID57582.1"/>
    <property type="molecule type" value="Genomic_DNA"/>
</dbReference>